<accession>A0A517XSA6</accession>
<feature type="chain" id="PRO_5022233202" evidence="1">
    <location>
        <begin position="28"/>
        <end position="242"/>
    </location>
</feature>
<reference evidence="2 3" key="1">
    <citation type="submission" date="2019-02" db="EMBL/GenBank/DDBJ databases">
        <title>Deep-cultivation of Planctomycetes and their phenomic and genomic characterization uncovers novel biology.</title>
        <authorList>
            <person name="Wiegand S."/>
            <person name="Jogler M."/>
            <person name="Boedeker C."/>
            <person name="Pinto D."/>
            <person name="Vollmers J."/>
            <person name="Rivas-Marin E."/>
            <person name="Kohn T."/>
            <person name="Peeters S.H."/>
            <person name="Heuer A."/>
            <person name="Rast P."/>
            <person name="Oberbeckmann S."/>
            <person name="Bunk B."/>
            <person name="Jeske O."/>
            <person name="Meyerdierks A."/>
            <person name="Storesund J.E."/>
            <person name="Kallscheuer N."/>
            <person name="Luecker S."/>
            <person name="Lage O.M."/>
            <person name="Pohl T."/>
            <person name="Merkel B.J."/>
            <person name="Hornburger P."/>
            <person name="Mueller R.-W."/>
            <person name="Bruemmer F."/>
            <person name="Labrenz M."/>
            <person name="Spormann A.M."/>
            <person name="Op den Camp H."/>
            <person name="Overmann J."/>
            <person name="Amann R."/>
            <person name="Jetten M.S.M."/>
            <person name="Mascher T."/>
            <person name="Medema M.H."/>
            <person name="Devos D.P."/>
            <person name="Kaster A.-K."/>
            <person name="Ovreas L."/>
            <person name="Rohde M."/>
            <person name="Galperin M.Y."/>
            <person name="Jogler C."/>
        </authorList>
    </citation>
    <scope>NUCLEOTIDE SEQUENCE [LARGE SCALE GENOMIC DNA]</scope>
    <source>
        <strain evidence="2 3">ETA_A1</strain>
    </source>
</reference>
<feature type="signal peptide" evidence="1">
    <location>
        <begin position="1"/>
        <end position="27"/>
    </location>
</feature>
<dbReference type="SUPFAM" id="SSF47175">
    <property type="entry name" value="Cytochromes"/>
    <property type="match status" value="1"/>
</dbReference>
<organism evidence="2 3">
    <name type="scientific">Urbifossiella limnaea</name>
    <dbReference type="NCBI Taxonomy" id="2528023"/>
    <lineage>
        <taxon>Bacteria</taxon>
        <taxon>Pseudomonadati</taxon>
        <taxon>Planctomycetota</taxon>
        <taxon>Planctomycetia</taxon>
        <taxon>Gemmatales</taxon>
        <taxon>Gemmataceae</taxon>
        <taxon>Urbifossiella</taxon>
    </lineage>
</organism>
<protein>
    <submittedName>
        <fullName evidence="2">Cytochrome C</fullName>
    </submittedName>
</protein>
<dbReference type="Pfam" id="PF01322">
    <property type="entry name" value="Cytochrom_C_2"/>
    <property type="match status" value="1"/>
</dbReference>
<dbReference type="PRINTS" id="PR00608">
    <property type="entry name" value="CYTCHROMECII"/>
</dbReference>
<dbReference type="InterPro" id="IPR015984">
    <property type="entry name" value="Cyt_c_prime_subgr"/>
</dbReference>
<keyword evidence="1" id="KW-0732">Signal</keyword>
<dbReference type="GO" id="GO:0005506">
    <property type="term" value="F:iron ion binding"/>
    <property type="evidence" value="ECO:0007669"/>
    <property type="project" value="InterPro"/>
</dbReference>
<evidence type="ECO:0000313" key="3">
    <source>
        <dbReference type="Proteomes" id="UP000319576"/>
    </source>
</evidence>
<name>A0A517XSA6_9BACT</name>
<proteinExistence type="predicted"/>
<keyword evidence="3" id="KW-1185">Reference proteome</keyword>
<dbReference type="KEGG" id="uli:ETAA1_23480"/>
<dbReference type="InterPro" id="IPR010980">
    <property type="entry name" value="Cyt_c/b562"/>
</dbReference>
<dbReference type="RefSeq" id="WP_145237867.1">
    <property type="nucleotide sequence ID" value="NZ_CP036273.1"/>
</dbReference>
<dbReference type="GO" id="GO:0022900">
    <property type="term" value="P:electron transport chain"/>
    <property type="evidence" value="ECO:0007669"/>
    <property type="project" value="InterPro"/>
</dbReference>
<dbReference type="AlphaFoldDB" id="A0A517XSA6"/>
<dbReference type="GO" id="GO:0020037">
    <property type="term" value="F:heme binding"/>
    <property type="evidence" value="ECO:0007669"/>
    <property type="project" value="InterPro"/>
</dbReference>
<dbReference type="Proteomes" id="UP000319576">
    <property type="component" value="Chromosome"/>
</dbReference>
<dbReference type="GO" id="GO:0009055">
    <property type="term" value="F:electron transfer activity"/>
    <property type="evidence" value="ECO:0007669"/>
    <property type="project" value="InterPro"/>
</dbReference>
<evidence type="ECO:0000313" key="2">
    <source>
        <dbReference type="EMBL" id="QDU20396.1"/>
    </source>
</evidence>
<dbReference type="OrthoDB" id="5520910at2"/>
<dbReference type="PROSITE" id="PS51009">
    <property type="entry name" value="CYTCII"/>
    <property type="match status" value="1"/>
</dbReference>
<sequence precursor="true">MTPRSRLFACSTLAVAFGFVVAPRAVSADLSKDAAKAAVAADVATLEKQLAELSSTQKKNLAVGARGIALLLMNYGDEPTKAQAAKVYAGLKLKEKDYKGGVEAVKALASPPAGGKFDSKAIDGTFELHDVMHPFSMSKSGGLNIEKDIRDLSKAGAKVDAKDALVLGARVAAIADYTLKLPNEKALTNASMKTKWERWSKDMGTAGVGLTEAAAKNDAKAMTTALKKMGDSCSNCHNDFRD</sequence>
<evidence type="ECO:0000256" key="1">
    <source>
        <dbReference type="SAM" id="SignalP"/>
    </source>
</evidence>
<dbReference type="EMBL" id="CP036273">
    <property type="protein sequence ID" value="QDU20396.1"/>
    <property type="molecule type" value="Genomic_DNA"/>
</dbReference>
<gene>
    <name evidence="2" type="ORF">ETAA1_23480</name>
</gene>
<dbReference type="Gene3D" id="1.20.120.10">
    <property type="entry name" value="Cytochrome c/b562"/>
    <property type="match status" value="1"/>
</dbReference>
<dbReference type="InterPro" id="IPR002321">
    <property type="entry name" value="Cyt_c_II"/>
</dbReference>